<evidence type="ECO:0000313" key="2">
    <source>
        <dbReference type="EMBL" id="KAK7373271.1"/>
    </source>
</evidence>
<accession>A0AAN9NIE3</accession>
<keyword evidence="3" id="KW-1185">Reference proteome</keyword>
<evidence type="ECO:0000313" key="3">
    <source>
        <dbReference type="Proteomes" id="UP001374584"/>
    </source>
</evidence>
<keyword evidence="1" id="KW-0175">Coiled coil</keyword>
<dbReference type="AlphaFoldDB" id="A0AAN9NIE3"/>
<name>A0AAN9NIE3_PHACN</name>
<dbReference type="EMBL" id="JAYMYR010000003">
    <property type="protein sequence ID" value="KAK7373271.1"/>
    <property type="molecule type" value="Genomic_DNA"/>
</dbReference>
<proteinExistence type="predicted"/>
<organism evidence="2 3">
    <name type="scientific">Phaseolus coccineus</name>
    <name type="common">Scarlet runner bean</name>
    <name type="synonym">Phaseolus multiflorus</name>
    <dbReference type="NCBI Taxonomy" id="3886"/>
    <lineage>
        <taxon>Eukaryota</taxon>
        <taxon>Viridiplantae</taxon>
        <taxon>Streptophyta</taxon>
        <taxon>Embryophyta</taxon>
        <taxon>Tracheophyta</taxon>
        <taxon>Spermatophyta</taxon>
        <taxon>Magnoliopsida</taxon>
        <taxon>eudicotyledons</taxon>
        <taxon>Gunneridae</taxon>
        <taxon>Pentapetalae</taxon>
        <taxon>rosids</taxon>
        <taxon>fabids</taxon>
        <taxon>Fabales</taxon>
        <taxon>Fabaceae</taxon>
        <taxon>Papilionoideae</taxon>
        <taxon>50 kb inversion clade</taxon>
        <taxon>NPAAA clade</taxon>
        <taxon>indigoferoid/millettioid clade</taxon>
        <taxon>Phaseoleae</taxon>
        <taxon>Phaseolus</taxon>
    </lineage>
</organism>
<gene>
    <name evidence="2" type="ORF">VNO80_06671</name>
</gene>
<evidence type="ECO:0000256" key="1">
    <source>
        <dbReference type="SAM" id="Coils"/>
    </source>
</evidence>
<sequence>MVSTRSMASEKMPEVDQTTMLMALQKELVKMRRKHEETAMKNEEEIMTFRKENEEIKKLVEEGPFIGPINLVGRSFTTTVGPKTAQDPKDKVLTLKTDGESHPNKFLNMTGLRDPVADTQYHHSQDFSLQRGVSDCAKEKESWGREKTCS</sequence>
<protein>
    <submittedName>
        <fullName evidence="2">Uncharacterized protein</fullName>
    </submittedName>
</protein>
<dbReference type="Proteomes" id="UP001374584">
    <property type="component" value="Unassembled WGS sequence"/>
</dbReference>
<feature type="coiled-coil region" evidence="1">
    <location>
        <begin position="21"/>
        <end position="62"/>
    </location>
</feature>
<comment type="caution">
    <text evidence="2">The sequence shown here is derived from an EMBL/GenBank/DDBJ whole genome shotgun (WGS) entry which is preliminary data.</text>
</comment>
<reference evidence="2 3" key="1">
    <citation type="submission" date="2024-01" db="EMBL/GenBank/DDBJ databases">
        <title>The genomes of 5 underutilized Papilionoideae crops provide insights into root nodulation and disease resistanc.</title>
        <authorList>
            <person name="Jiang F."/>
        </authorList>
    </citation>
    <scope>NUCLEOTIDE SEQUENCE [LARGE SCALE GENOMIC DNA]</scope>
    <source>
        <strain evidence="2">JINMINGXINNONG_FW02</strain>
        <tissue evidence="2">Leaves</tissue>
    </source>
</reference>